<dbReference type="CDD" id="cd08771">
    <property type="entry name" value="DLP_1"/>
    <property type="match status" value="1"/>
</dbReference>
<reference evidence="7 8" key="1">
    <citation type="journal article" date="2022" name="bioRxiv">
        <title>Genomics of Preaxostyla Flagellates Illuminates Evolutionary Transitions and the Path Towards Mitochondrial Loss.</title>
        <authorList>
            <person name="Novak L.V.F."/>
            <person name="Treitli S.C."/>
            <person name="Pyrih J."/>
            <person name="Halakuc P."/>
            <person name="Pipaliya S.V."/>
            <person name="Vacek V."/>
            <person name="Brzon O."/>
            <person name="Soukal P."/>
            <person name="Eme L."/>
            <person name="Dacks J.B."/>
            <person name="Karnkowska A."/>
            <person name="Elias M."/>
            <person name="Hampl V."/>
        </authorList>
    </citation>
    <scope>NUCLEOTIDE SEQUENCE [LARGE SCALE GENOMIC DNA]</scope>
    <source>
        <strain evidence="7">NAU3</strain>
        <tissue evidence="7">Gut</tissue>
    </source>
</reference>
<evidence type="ECO:0000259" key="6">
    <source>
        <dbReference type="PROSITE" id="PS51718"/>
    </source>
</evidence>
<name>A0ABQ9XP32_9EUKA</name>
<accession>A0ABQ9XP32</accession>
<dbReference type="Pfam" id="PF02212">
    <property type="entry name" value="GED"/>
    <property type="match status" value="1"/>
</dbReference>
<evidence type="ECO:0000259" key="5">
    <source>
        <dbReference type="PROSITE" id="PS51388"/>
    </source>
</evidence>
<dbReference type="InterPro" id="IPR022812">
    <property type="entry name" value="Dynamin"/>
</dbReference>
<sequence>MEQLLTIMNKLMKVFAQANVPPIELPQIAVVGMQSAGKSSVLEAIVQRDFLPRGSGIVTRRPLVLHLVQTQGSSEEEWGEFGHLPGKRFSDFNEIRRQIELATDDVAGTGKAVSKKAIFLTINSPKVVNLILVDLPGLTKVAVGDQPKDIELQILDMIEEYIKSPRTIILAVSPGNVDIANSDALKLAHKWDPQGYRTLGVVTKLDLLDKGTDAADILTNKVIPLRLGYIGLCLRSQKDITENKSMKKALEDEEQFFRSHPAYASFSDKCGTAYLGKAMNQLLLHHISRTLPQIRTQIDTQLAQLEKDLNKFGPAPEEQGGIRSILLRLISDFSVRYGRGLDGDARVLSSDKGHLKGGARLSYVFKSTFAQDLDRTNVDLGMNDEQLHVQLRNSLGVNSSLFIPEKCFYELSQAQIERLRSPAIRCVDRAHTECMGMIRETLTDLDGINRFPQLRHRMMDEATAMLLKMKNETAEMVNNLISMEEAYINTKHPDFDMMGAVGEIIAEKKKQEQDQLSASSVFIGTLNADEDMKVEIIRRLVYMYYDIVRATIRDIVPKTIVNMLVNNSKENIQNELMRRMYKESLFSELMKEDSDVTRRRRDCLDRQRILREANSVLDDVSFASSSSVFDFDDDGFNEQQQQQQQRPPQQRPQNLAPPTGRQNGVSPQRRPMQPPPGERQPPPGPGQQGPSPQQRQMGPPPQGFVQGQPPPQNRPPMNQTGGPQGPRPVGPPQTSPNPQGPPPGQLRPAGMPPNQGPPGPKTGSPPQNVENPLMPQTQPKPQTLAPAGPANPKPQNSPPVGPKPTGPTASALFPSVARSKQ</sequence>
<evidence type="ECO:0000313" key="8">
    <source>
        <dbReference type="Proteomes" id="UP001281761"/>
    </source>
</evidence>
<comment type="caution">
    <text evidence="7">The sequence shown here is derived from an EMBL/GenBank/DDBJ whole genome shotgun (WGS) entry which is preliminary data.</text>
</comment>
<keyword evidence="8" id="KW-1185">Reference proteome</keyword>
<proteinExistence type="inferred from homology"/>
<dbReference type="PANTHER" id="PTHR11566">
    <property type="entry name" value="DYNAMIN"/>
    <property type="match status" value="1"/>
</dbReference>
<dbReference type="Proteomes" id="UP001281761">
    <property type="component" value="Unassembled WGS sequence"/>
</dbReference>
<feature type="compositionally biased region" description="Low complexity" evidence="4">
    <location>
        <begin position="639"/>
        <end position="653"/>
    </location>
</feature>
<evidence type="ECO:0000313" key="7">
    <source>
        <dbReference type="EMBL" id="KAK2954178.1"/>
    </source>
</evidence>
<dbReference type="Gene3D" id="1.20.120.1240">
    <property type="entry name" value="Dynamin, middle domain"/>
    <property type="match status" value="1"/>
</dbReference>
<organism evidence="7 8">
    <name type="scientific">Blattamonas nauphoetae</name>
    <dbReference type="NCBI Taxonomy" id="2049346"/>
    <lineage>
        <taxon>Eukaryota</taxon>
        <taxon>Metamonada</taxon>
        <taxon>Preaxostyla</taxon>
        <taxon>Oxymonadida</taxon>
        <taxon>Blattamonas</taxon>
    </lineage>
</organism>
<dbReference type="PROSITE" id="PS51388">
    <property type="entry name" value="GED"/>
    <property type="match status" value="1"/>
</dbReference>
<dbReference type="EMBL" id="JARBJD010000081">
    <property type="protein sequence ID" value="KAK2954178.1"/>
    <property type="molecule type" value="Genomic_DNA"/>
</dbReference>
<dbReference type="SUPFAM" id="SSF52540">
    <property type="entry name" value="P-loop containing nucleoside triphosphate hydrolases"/>
    <property type="match status" value="1"/>
</dbReference>
<evidence type="ECO:0000256" key="3">
    <source>
        <dbReference type="RuleBase" id="RU003932"/>
    </source>
</evidence>
<evidence type="ECO:0000256" key="1">
    <source>
        <dbReference type="ARBA" id="ARBA00022741"/>
    </source>
</evidence>
<dbReference type="PROSITE" id="PS00410">
    <property type="entry name" value="G_DYNAMIN_1"/>
    <property type="match status" value="1"/>
</dbReference>
<dbReference type="InterPro" id="IPR030381">
    <property type="entry name" value="G_DYNAMIN_dom"/>
</dbReference>
<feature type="compositionally biased region" description="Pro residues" evidence="4">
    <location>
        <begin position="789"/>
        <end position="805"/>
    </location>
</feature>
<feature type="compositionally biased region" description="Pro residues" evidence="4">
    <location>
        <begin position="725"/>
        <end position="760"/>
    </location>
</feature>
<dbReference type="Gene3D" id="3.40.50.300">
    <property type="entry name" value="P-loop containing nucleotide triphosphate hydrolases"/>
    <property type="match status" value="1"/>
</dbReference>
<dbReference type="PRINTS" id="PR00195">
    <property type="entry name" value="DYNAMIN"/>
</dbReference>
<dbReference type="Pfam" id="PF00350">
    <property type="entry name" value="Dynamin_N"/>
    <property type="match status" value="1"/>
</dbReference>
<dbReference type="InterPro" id="IPR001401">
    <property type="entry name" value="Dynamin_GTPase"/>
</dbReference>
<dbReference type="InterPro" id="IPR027417">
    <property type="entry name" value="P-loop_NTPase"/>
</dbReference>
<evidence type="ECO:0000256" key="2">
    <source>
        <dbReference type="ARBA" id="ARBA00023134"/>
    </source>
</evidence>
<evidence type="ECO:0000256" key="4">
    <source>
        <dbReference type="SAM" id="MobiDB-lite"/>
    </source>
</evidence>
<feature type="region of interest" description="Disordered" evidence="4">
    <location>
        <begin position="628"/>
        <end position="821"/>
    </location>
</feature>
<protein>
    <submittedName>
        <fullName evidence="7">Dynamin-related protein</fullName>
    </submittedName>
</protein>
<dbReference type="InterPro" id="IPR000375">
    <property type="entry name" value="Dynamin_stalk"/>
</dbReference>
<keyword evidence="1 3" id="KW-0547">Nucleotide-binding</keyword>
<feature type="compositionally biased region" description="Pro residues" evidence="4">
    <location>
        <begin position="698"/>
        <end position="714"/>
    </location>
</feature>
<dbReference type="Pfam" id="PF01031">
    <property type="entry name" value="Dynamin_M"/>
    <property type="match status" value="1"/>
</dbReference>
<feature type="domain" description="Dynamin-type G" evidence="6">
    <location>
        <begin position="22"/>
        <end position="292"/>
    </location>
</feature>
<comment type="similarity">
    <text evidence="3">Belongs to the TRAFAC class dynamin-like GTPase superfamily. Dynamin/Fzo/YdjA family.</text>
</comment>
<dbReference type="SMART" id="SM00053">
    <property type="entry name" value="DYNc"/>
    <property type="match status" value="1"/>
</dbReference>
<dbReference type="SMART" id="SM00302">
    <property type="entry name" value="GED"/>
    <property type="match status" value="1"/>
</dbReference>
<feature type="compositionally biased region" description="Pro residues" evidence="4">
    <location>
        <begin position="672"/>
        <end position="685"/>
    </location>
</feature>
<feature type="compositionally biased region" description="Low complexity" evidence="4">
    <location>
        <begin position="688"/>
        <end position="697"/>
    </location>
</feature>
<feature type="compositionally biased region" description="Polar residues" evidence="4">
    <location>
        <begin position="764"/>
        <end position="781"/>
    </location>
</feature>
<dbReference type="InterPro" id="IPR020850">
    <property type="entry name" value="GED_dom"/>
</dbReference>
<dbReference type="InterPro" id="IPR045063">
    <property type="entry name" value="Dynamin_N"/>
</dbReference>
<keyword evidence="2 3" id="KW-0342">GTP-binding</keyword>
<dbReference type="InterPro" id="IPR019762">
    <property type="entry name" value="Dynamin_GTPase_CS"/>
</dbReference>
<dbReference type="InterPro" id="IPR003130">
    <property type="entry name" value="GED"/>
</dbReference>
<gene>
    <name evidence="7" type="ORF">BLNAU_10832</name>
</gene>
<feature type="domain" description="GED" evidence="5">
    <location>
        <begin position="534"/>
        <end position="625"/>
    </location>
</feature>
<dbReference type="PROSITE" id="PS51718">
    <property type="entry name" value="G_DYNAMIN_2"/>
    <property type="match status" value="1"/>
</dbReference>